<accession>A0AAV0QT15</accession>
<dbReference type="Pfam" id="PF00067">
    <property type="entry name" value="p450"/>
    <property type="match status" value="1"/>
</dbReference>
<dbReference type="InterPro" id="IPR001128">
    <property type="entry name" value="Cyt_P450"/>
</dbReference>
<sequence length="192" mass="22027">MVQIHSGPDFGYVPVQILGFDSEDLERPLVLLHGSRFSHDVGEIELDRHFLVLFGETNLKEPILREDQLGVVIPIPRFEPPRWGELDFLGTQNPHELHASELVSDLFVALHPNSNRAFLVVKLRNLVEDHHLKELSYLDAVVKETFRLHLIIIQREAIHPCTIGGYAIPKKAKVMVNAWAIHMDPQLWEEPF</sequence>
<dbReference type="GO" id="GO:0004497">
    <property type="term" value="F:monooxygenase activity"/>
    <property type="evidence" value="ECO:0007669"/>
    <property type="project" value="InterPro"/>
</dbReference>
<reference evidence="1" key="1">
    <citation type="submission" date="2022-08" db="EMBL/GenBank/DDBJ databases">
        <authorList>
            <person name="Gutierrez-Valencia J."/>
        </authorList>
    </citation>
    <scope>NUCLEOTIDE SEQUENCE</scope>
</reference>
<evidence type="ECO:0000313" key="2">
    <source>
        <dbReference type="Proteomes" id="UP001154282"/>
    </source>
</evidence>
<dbReference type="GO" id="GO:0020037">
    <property type="term" value="F:heme binding"/>
    <property type="evidence" value="ECO:0007669"/>
    <property type="project" value="InterPro"/>
</dbReference>
<evidence type="ECO:0000313" key="1">
    <source>
        <dbReference type="EMBL" id="CAI0548624.1"/>
    </source>
</evidence>
<name>A0AAV0QT15_9ROSI</name>
<protein>
    <submittedName>
        <fullName evidence="1">Uncharacterized protein</fullName>
    </submittedName>
</protein>
<dbReference type="GO" id="GO:0005506">
    <property type="term" value="F:iron ion binding"/>
    <property type="evidence" value="ECO:0007669"/>
    <property type="project" value="InterPro"/>
</dbReference>
<gene>
    <name evidence="1" type="ORF">LITE_LOCUS44845</name>
</gene>
<dbReference type="InterPro" id="IPR036396">
    <property type="entry name" value="Cyt_P450_sf"/>
</dbReference>
<dbReference type="SUPFAM" id="SSF48264">
    <property type="entry name" value="Cytochrome P450"/>
    <property type="match status" value="1"/>
</dbReference>
<keyword evidence="2" id="KW-1185">Reference proteome</keyword>
<dbReference type="GO" id="GO:0016705">
    <property type="term" value="F:oxidoreductase activity, acting on paired donors, with incorporation or reduction of molecular oxygen"/>
    <property type="evidence" value="ECO:0007669"/>
    <property type="project" value="InterPro"/>
</dbReference>
<dbReference type="Proteomes" id="UP001154282">
    <property type="component" value="Unassembled WGS sequence"/>
</dbReference>
<dbReference type="PANTHER" id="PTHR47951:SF7">
    <property type="entry name" value="FLAVONOID 3',5'-HYDROXYLASE-LIKE ISOFORM X1"/>
    <property type="match status" value="1"/>
</dbReference>
<proteinExistence type="predicted"/>
<dbReference type="Gene3D" id="1.10.630.10">
    <property type="entry name" value="Cytochrome P450"/>
    <property type="match status" value="1"/>
</dbReference>
<dbReference type="PANTHER" id="PTHR47951">
    <property type="entry name" value="OS08G0547900 PROTEIN"/>
    <property type="match status" value="1"/>
</dbReference>
<comment type="caution">
    <text evidence="1">The sequence shown here is derived from an EMBL/GenBank/DDBJ whole genome shotgun (WGS) entry which is preliminary data.</text>
</comment>
<dbReference type="EMBL" id="CAMGYJ010000010">
    <property type="protein sequence ID" value="CAI0548624.1"/>
    <property type="molecule type" value="Genomic_DNA"/>
</dbReference>
<organism evidence="1 2">
    <name type="scientific">Linum tenue</name>
    <dbReference type="NCBI Taxonomy" id="586396"/>
    <lineage>
        <taxon>Eukaryota</taxon>
        <taxon>Viridiplantae</taxon>
        <taxon>Streptophyta</taxon>
        <taxon>Embryophyta</taxon>
        <taxon>Tracheophyta</taxon>
        <taxon>Spermatophyta</taxon>
        <taxon>Magnoliopsida</taxon>
        <taxon>eudicotyledons</taxon>
        <taxon>Gunneridae</taxon>
        <taxon>Pentapetalae</taxon>
        <taxon>rosids</taxon>
        <taxon>fabids</taxon>
        <taxon>Malpighiales</taxon>
        <taxon>Linaceae</taxon>
        <taxon>Linum</taxon>
    </lineage>
</organism>
<dbReference type="AlphaFoldDB" id="A0AAV0QT15"/>